<comment type="caution">
    <text evidence="1">The sequence shown here is derived from an EMBL/GenBank/DDBJ whole genome shotgun (WGS) entry which is preliminary data.</text>
</comment>
<keyword evidence="2" id="KW-1185">Reference proteome</keyword>
<name>A0ABR2YIT9_9CHLO</name>
<reference evidence="1 2" key="1">
    <citation type="journal article" date="2024" name="Nat. Commun.">
        <title>Phylogenomics reveals the evolutionary origins of lichenization in chlorophyte algae.</title>
        <authorList>
            <person name="Puginier C."/>
            <person name="Libourel C."/>
            <person name="Otte J."/>
            <person name="Skaloud P."/>
            <person name="Haon M."/>
            <person name="Grisel S."/>
            <person name="Petersen M."/>
            <person name="Berrin J.G."/>
            <person name="Delaux P.M."/>
            <person name="Dal Grande F."/>
            <person name="Keller J."/>
        </authorList>
    </citation>
    <scope>NUCLEOTIDE SEQUENCE [LARGE SCALE GENOMIC DNA]</scope>
    <source>
        <strain evidence="1 2">SAG 216-7</strain>
    </source>
</reference>
<dbReference type="PANTHER" id="PTHR35693:SF1">
    <property type="entry name" value="EXPRESSED PROTEIN"/>
    <property type="match status" value="1"/>
</dbReference>
<dbReference type="Proteomes" id="UP001491310">
    <property type="component" value="Unassembled WGS sequence"/>
</dbReference>
<evidence type="ECO:0008006" key="3">
    <source>
        <dbReference type="Google" id="ProtNLM"/>
    </source>
</evidence>
<evidence type="ECO:0000313" key="2">
    <source>
        <dbReference type="Proteomes" id="UP001491310"/>
    </source>
</evidence>
<accession>A0ABR2YIT9</accession>
<evidence type="ECO:0000313" key="1">
    <source>
        <dbReference type="EMBL" id="KAK9905953.1"/>
    </source>
</evidence>
<organism evidence="1 2">
    <name type="scientific">Coccomyxa subellipsoidea</name>
    <dbReference type="NCBI Taxonomy" id="248742"/>
    <lineage>
        <taxon>Eukaryota</taxon>
        <taxon>Viridiplantae</taxon>
        <taxon>Chlorophyta</taxon>
        <taxon>core chlorophytes</taxon>
        <taxon>Trebouxiophyceae</taxon>
        <taxon>Trebouxiophyceae incertae sedis</taxon>
        <taxon>Coccomyxaceae</taxon>
        <taxon>Coccomyxa</taxon>
    </lineage>
</organism>
<dbReference type="PANTHER" id="PTHR35693">
    <property type="entry name" value="EXPRESSED PROTEIN"/>
    <property type="match status" value="1"/>
</dbReference>
<gene>
    <name evidence="1" type="ORF">WJX75_009460</name>
</gene>
<dbReference type="EMBL" id="JALJOT010000011">
    <property type="protein sequence ID" value="KAK9905953.1"/>
    <property type="molecule type" value="Genomic_DNA"/>
</dbReference>
<protein>
    <recommendedName>
        <fullName evidence="3">Ribosomal protein S23 mitochondrial conserved domain-containing protein</fullName>
    </recommendedName>
</protein>
<sequence length="155" mass="18217">MGRFKSTLDTVEYMRRLCQLGGHPIPAWLSAWEKLDTVQLPDNVKFTHKRGERTARVKSIGFPEDRLVESFYARNPDAKHYPVQLNSFQPHPARVFAWRQMRLMQEGMSRKKAQHVVQKQFDEEFASRMRQSKQNTMATLQRAEERVLISALNKD</sequence>
<proteinExistence type="predicted"/>